<accession>A0A9W6CMX6</accession>
<protein>
    <submittedName>
        <fullName evidence="4">Uncharacterized protein</fullName>
    </submittedName>
</protein>
<keyword evidence="3" id="KW-0812">Transmembrane</keyword>
<dbReference type="Proteomes" id="UP001144397">
    <property type="component" value="Unassembled WGS sequence"/>
</dbReference>
<feature type="compositionally biased region" description="Low complexity" evidence="2">
    <location>
        <begin position="364"/>
        <end position="373"/>
    </location>
</feature>
<dbReference type="Gene3D" id="1.20.1480.30">
    <property type="entry name" value="Designed four-helix bundle protein"/>
    <property type="match status" value="1"/>
</dbReference>
<keyword evidence="1" id="KW-0175">Coiled coil</keyword>
<evidence type="ECO:0000256" key="3">
    <source>
        <dbReference type="SAM" id="Phobius"/>
    </source>
</evidence>
<feature type="coiled-coil region" evidence="1">
    <location>
        <begin position="288"/>
        <end position="354"/>
    </location>
</feature>
<feature type="region of interest" description="Disordered" evidence="2">
    <location>
        <begin position="429"/>
        <end position="472"/>
    </location>
</feature>
<dbReference type="EMBL" id="BSDO01000004">
    <property type="protein sequence ID" value="GLI23335.1"/>
    <property type="molecule type" value="Genomic_DNA"/>
</dbReference>
<sequence>MTLAPVRNGGRKARSQGGFADVASRQRASARVIEQIMYFMLGVLIATLVALLVLPAVWHRAVRLTTKRVEAAVPISIFEVQADKDQQRAFFALNQRRLELQSDAMRDTIVANAATIETQRQRTFELEGELKTLQAQHALLQATSAERDVLLGETQDQLADRTSTVARLEEALTDRTAALAALEAAHGTLTGDARAQAEALKAREEALSSARARITGLEADVASLSARLADTTRRLEETTATLEAERAATLEARAIAAQAATELSTDLTETQEALALKVAESEVRAQTIAALEAERDRLAQTLATAEADLDANRSVVHAFEQRRASEFVAAEAENRRLEDALRMLKADHALMEEAVQRRRDDGSAAPAPQAREVAAADDPGNAILRESMTDLAARLATLTARLEGNGSPIRQAVADGAGGDLAARIRALLDQTDGSAEEEASTGDAPATEASAVPSDGTVRRSRKSARSRAAV</sequence>
<proteinExistence type="predicted"/>
<organism evidence="4 5">
    <name type="scientific">Xanthobacter flavus</name>
    <dbReference type="NCBI Taxonomy" id="281"/>
    <lineage>
        <taxon>Bacteria</taxon>
        <taxon>Pseudomonadati</taxon>
        <taxon>Pseudomonadota</taxon>
        <taxon>Alphaproteobacteria</taxon>
        <taxon>Hyphomicrobiales</taxon>
        <taxon>Xanthobacteraceae</taxon>
        <taxon>Xanthobacter</taxon>
    </lineage>
</organism>
<evidence type="ECO:0000313" key="4">
    <source>
        <dbReference type="EMBL" id="GLI23335.1"/>
    </source>
</evidence>
<feature type="region of interest" description="Disordered" evidence="2">
    <location>
        <begin position="355"/>
        <end position="380"/>
    </location>
</feature>
<feature type="coiled-coil region" evidence="1">
    <location>
        <begin position="165"/>
        <end position="248"/>
    </location>
</feature>
<evidence type="ECO:0000313" key="5">
    <source>
        <dbReference type="Proteomes" id="UP001144397"/>
    </source>
</evidence>
<name>A0A9W6CMX6_XANFL</name>
<dbReference type="AlphaFoldDB" id="A0A9W6CMX6"/>
<evidence type="ECO:0000256" key="2">
    <source>
        <dbReference type="SAM" id="MobiDB-lite"/>
    </source>
</evidence>
<feature type="compositionally biased region" description="Basic residues" evidence="2">
    <location>
        <begin position="460"/>
        <end position="472"/>
    </location>
</feature>
<feature type="transmembrane region" description="Helical" evidence="3">
    <location>
        <begin position="36"/>
        <end position="58"/>
    </location>
</feature>
<keyword evidence="3" id="KW-0472">Membrane</keyword>
<comment type="caution">
    <text evidence="4">The sequence shown here is derived from an EMBL/GenBank/DDBJ whole genome shotgun (WGS) entry which is preliminary data.</text>
</comment>
<keyword evidence="3" id="KW-1133">Transmembrane helix</keyword>
<evidence type="ECO:0000256" key="1">
    <source>
        <dbReference type="SAM" id="Coils"/>
    </source>
</evidence>
<gene>
    <name evidence="4" type="ORF">XFLAVUS301_30090</name>
</gene>
<reference evidence="4" key="1">
    <citation type="submission" date="2022-12" db="EMBL/GenBank/DDBJ databases">
        <title>Reference genome sequencing for broad-spectrum identification of bacterial and archaeal isolates by mass spectrometry.</title>
        <authorList>
            <person name="Sekiguchi Y."/>
            <person name="Tourlousse D.M."/>
        </authorList>
    </citation>
    <scope>NUCLEOTIDE SEQUENCE</scope>
    <source>
        <strain evidence="4">301</strain>
    </source>
</reference>